<dbReference type="InterPro" id="IPR011009">
    <property type="entry name" value="Kinase-like_dom_sf"/>
</dbReference>
<dbReference type="InterPro" id="IPR050249">
    <property type="entry name" value="Pseudomonas-type_ThrB"/>
</dbReference>
<dbReference type="SUPFAM" id="SSF56112">
    <property type="entry name" value="Protein kinase-like (PK-like)"/>
    <property type="match status" value="1"/>
</dbReference>
<proteinExistence type="inferred from homology"/>
<feature type="domain" description="Aminoglycoside phosphotransferase" evidence="2">
    <location>
        <begin position="51"/>
        <end position="279"/>
    </location>
</feature>
<dbReference type="PANTHER" id="PTHR21064:SF6">
    <property type="entry name" value="AMINOGLYCOSIDE PHOSPHOTRANSFERASE DOMAIN-CONTAINING PROTEIN"/>
    <property type="match status" value="1"/>
</dbReference>
<dbReference type="Pfam" id="PF01636">
    <property type="entry name" value="APH"/>
    <property type="match status" value="1"/>
</dbReference>
<dbReference type="RefSeq" id="WP_208227387.1">
    <property type="nucleotide sequence ID" value="NZ_CP050854.1"/>
</dbReference>
<name>A0ABX7UW11_9GAMM</name>
<dbReference type="Gene3D" id="3.30.200.20">
    <property type="entry name" value="Phosphorylase Kinase, domain 1"/>
    <property type="match status" value="1"/>
</dbReference>
<organism evidence="3 4">
    <name type="scientific">Brenneria izadpanahii</name>
    <dbReference type="NCBI Taxonomy" id="2722756"/>
    <lineage>
        <taxon>Bacteria</taxon>
        <taxon>Pseudomonadati</taxon>
        <taxon>Pseudomonadota</taxon>
        <taxon>Gammaproteobacteria</taxon>
        <taxon>Enterobacterales</taxon>
        <taxon>Pectobacteriaceae</taxon>
        <taxon>Brenneria</taxon>
    </lineage>
</organism>
<sequence>MATHSDDIAITLAGNDLAAEFISMGDDEALRLARHHFGIEGQVRRLATEKDDTFRLTDMAGRHYILKVANPAEPAEEIALQTDLLNYLQQADSRLPVPAVIPDAQGRAMAEITDGAGQRRCARLLTYLDGTPLDSVAASARQREQVGKTLARLRLAMAGFEHPAARRALLWDVKRLASLQPLLATVEDSGRRRLLERGMARFLRFSDRIRALRCQVLHNDFSQSNIIVDPGRRDFVTGIIDFGDTVYTAVAVDVSTALLNQLPRDAADNPPDDLFAAGRDLLRGYLRQASLSREELALLPHLVMGRVIARALITLWRAQRFPDNARYILRNTEPGWGQLAWLLDRPSDTLAQTFMSMIPYSGEHHD</sequence>
<evidence type="ECO:0000313" key="4">
    <source>
        <dbReference type="Proteomes" id="UP000671960"/>
    </source>
</evidence>
<reference evidence="3 4" key="1">
    <citation type="submission" date="2020-03" db="EMBL/GenBank/DDBJ databases">
        <authorList>
            <person name="Bakhshi Ganjeh M."/>
        </authorList>
    </citation>
    <scope>NUCLEOTIDE SEQUENCE [LARGE SCALE GENOMIC DNA]</scope>
    <source>
        <strain evidence="4">Iran 50</strain>
    </source>
</reference>
<evidence type="ECO:0000259" key="2">
    <source>
        <dbReference type="Pfam" id="PF01636"/>
    </source>
</evidence>
<dbReference type="Gene3D" id="3.90.1200.10">
    <property type="match status" value="1"/>
</dbReference>
<gene>
    <name evidence="3" type="ORF">HC231_14875</name>
</gene>
<keyword evidence="4" id="KW-1185">Reference proteome</keyword>
<evidence type="ECO:0000313" key="3">
    <source>
        <dbReference type="EMBL" id="QTF09046.1"/>
    </source>
</evidence>
<evidence type="ECO:0000256" key="1">
    <source>
        <dbReference type="ARBA" id="ARBA00038240"/>
    </source>
</evidence>
<dbReference type="InterPro" id="IPR002575">
    <property type="entry name" value="Aminoglycoside_PTrfase"/>
</dbReference>
<dbReference type="PANTHER" id="PTHR21064">
    <property type="entry name" value="AMINOGLYCOSIDE PHOSPHOTRANSFERASE DOMAIN-CONTAINING PROTEIN-RELATED"/>
    <property type="match status" value="1"/>
</dbReference>
<protein>
    <submittedName>
        <fullName evidence="3">Phosphotransferase</fullName>
    </submittedName>
</protein>
<accession>A0ABX7UW11</accession>
<dbReference type="Proteomes" id="UP000671960">
    <property type="component" value="Chromosome"/>
</dbReference>
<comment type="similarity">
    <text evidence="1">Belongs to the pseudomonas-type ThrB family.</text>
</comment>
<dbReference type="EMBL" id="CP050854">
    <property type="protein sequence ID" value="QTF09046.1"/>
    <property type="molecule type" value="Genomic_DNA"/>
</dbReference>